<gene>
    <name evidence="2" type="ORF">GCM10025864_28620</name>
</gene>
<dbReference type="InterPro" id="IPR052613">
    <property type="entry name" value="LicD_transferase"/>
</dbReference>
<dbReference type="EMBL" id="BSUK01000001">
    <property type="protein sequence ID" value="GMA25103.1"/>
    <property type="molecule type" value="Genomic_DNA"/>
</dbReference>
<sequence length="260" mass="29057">MLPTGGPTAEVELSDDEWTLLAHLLVLERLRMDTATSFRSFAAALPSRAALDRLARELNHASARLGAGELTVTRHGVREVGALRKDGDAYVALMRRVTDEFESLGVPLMMSYGTLLGVVREGDFLVHDDDIDMIYPIDAVDRDDARPLIDALCEKLLERGWKIWRNESPTALNLHLTDPKTKLHVDLFPVLIQGDRARLHMEKMKLRDIDAALVLPASTLAFRGETLRAPADPKGFLAERYGDGWGVADPYYDWPWKLAS</sequence>
<protein>
    <recommendedName>
        <fullName evidence="1">LicD/FKTN/FKRP nucleotidyltransferase domain-containing protein</fullName>
    </recommendedName>
</protein>
<reference evidence="3" key="1">
    <citation type="journal article" date="2019" name="Int. J. Syst. Evol. Microbiol.">
        <title>The Global Catalogue of Microorganisms (GCM) 10K type strain sequencing project: providing services to taxonomists for standard genome sequencing and annotation.</title>
        <authorList>
            <consortium name="The Broad Institute Genomics Platform"/>
            <consortium name="The Broad Institute Genome Sequencing Center for Infectious Disease"/>
            <person name="Wu L."/>
            <person name="Ma J."/>
        </authorList>
    </citation>
    <scope>NUCLEOTIDE SEQUENCE [LARGE SCALE GENOMIC DNA]</scope>
    <source>
        <strain evidence="3">NBRC 106348</strain>
    </source>
</reference>
<organism evidence="2 3">
    <name type="scientific">Luteimicrobium album</name>
    <dbReference type="NCBI Taxonomy" id="1054550"/>
    <lineage>
        <taxon>Bacteria</taxon>
        <taxon>Bacillati</taxon>
        <taxon>Actinomycetota</taxon>
        <taxon>Actinomycetes</taxon>
        <taxon>Micrococcales</taxon>
        <taxon>Luteimicrobium</taxon>
    </lineage>
</organism>
<evidence type="ECO:0000259" key="1">
    <source>
        <dbReference type="Pfam" id="PF04991"/>
    </source>
</evidence>
<evidence type="ECO:0000313" key="3">
    <source>
        <dbReference type="Proteomes" id="UP001157091"/>
    </source>
</evidence>
<dbReference type="Pfam" id="PF04991">
    <property type="entry name" value="LicD"/>
    <property type="match status" value="1"/>
</dbReference>
<comment type="caution">
    <text evidence="2">The sequence shown here is derived from an EMBL/GenBank/DDBJ whole genome shotgun (WGS) entry which is preliminary data.</text>
</comment>
<name>A0ABQ6I546_9MICO</name>
<dbReference type="RefSeq" id="WP_284293741.1">
    <property type="nucleotide sequence ID" value="NZ_BSUK01000001.1"/>
</dbReference>
<dbReference type="InterPro" id="IPR007074">
    <property type="entry name" value="LicD/FKTN/FKRP_NTP_transf"/>
</dbReference>
<evidence type="ECO:0000313" key="2">
    <source>
        <dbReference type="EMBL" id="GMA25103.1"/>
    </source>
</evidence>
<feature type="domain" description="LicD/FKTN/FKRP nucleotidyltransferase" evidence="1">
    <location>
        <begin position="104"/>
        <end position="139"/>
    </location>
</feature>
<keyword evidence="3" id="KW-1185">Reference proteome</keyword>
<dbReference type="Proteomes" id="UP001157091">
    <property type="component" value="Unassembled WGS sequence"/>
</dbReference>
<dbReference type="PANTHER" id="PTHR13627:SF31">
    <property type="entry name" value="RIBITOL 5-PHOSPHATE TRANSFERASE FKRP"/>
    <property type="match status" value="1"/>
</dbReference>
<accession>A0ABQ6I546</accession>
<proteinExistence type="predicted"/>
<dbReference type="PANTHER" id="PTHR13627">
    <property type="entry name" value="FUKUTIN RELATED PROTEIN"/>
    <property type="match status" value="1"/>
</dbReference>